<proteinExistence type="predicted"/>
<name>A0AC34RFN5_9BILA</name>
<sequence>MSQEYQNLDALDIILHNALDSLAMTVDYDAERVVNRRRRRRPTRTLNAAQNVGQPLMDTPVDVQPENIVDQPSSSSTLNAAQSVGQPLMDAAPEVNRVLDIKSEPVVDQPSSSPLSAEGNIGQPLMDMAVDVQPENIVDQPSSSSTLNAEENVGLQLIDLQANINAVPDVEDENILLTAPRSSYVKAIQFGDDNFEVIFVDGQRLASTFDCRFSQTPWFESNVRMFANGCRRRCLNLREVQLFVSGFRSHTFISLEHVLVDALTYIQPGGTLSLISYHRLQKDDVEWLEAKDFRFASVRCYPGPVDRSETHLYSVYTCVWNTRVINLAFGGF</sequence>
<evidence type="ECO:0000313" key="2">
    <source>
        <dbReference type="WBParaSite" id="JU765_v2.g6433.t1"/>
    </source>
</evidence>
<accession>A0AC34RFN5</accession>
<protein>
    <submittedName>
        <fullName evidence="2">Uncharacterized protein</fullName>
    </submittedName>
</protein>
<reference evidence="2" key="1">
    <citation type="submission" date="2022-11" db="UniProtKB">
        <authorList>
            <consortium name="WormBaseParasite"/>
        </authorList>
    </citation>
    <scope>IDENTIFICATION</scope>
</reference>
<organism evidence="1 2">
    <name type="scientific">Panagrolaimus sp. JU765</name>
    <dbReference type="NCBI Taxonomy" id="591449"/>
    <lineage>
        <taxon>Eukaryota</taxon>
        <taxon>Metazoa</taxon>
        <taxon>Ecdysozoa</taxon>
        <taxon>Nematoda</taxon>
        <taxon>Chromadorea</taxon>
        <taxon>Rhabditida</taxon>
        <taxon>Tylenchina</taxon>
        <taxon>Panagrolaimomorpha</taxon>
        <taxon>Panagrolaimoidea</taxon>
        <taxon>Panagrolaimidae</taxon>
        <taxon>Panagrolaimus</taxon>
    </lineage>
</organism>
<dbReference type="Proteomes" id="UP000887576">
    <property type="component" value="Unplaced"/>
</dbReference>
<evidence type="ECO:0000313" key="1">
    <source>
        <dbReference type="Proteomes" id="UP000887576"/>
    </source>
</evidence>
<dbReference type="WBParaSite" id="JU765_v2.g6433.t1">
    <property type="protein sequence ID" value="JU765_v2.g6433.t1"/>
    <property type="gene ID" value="JU765_v2.g6433"/>
</dbReference>